<reference evidence="4" key="3">
    <citation type="submission" date="2020-12" db="EMBL/GenBank/DDBJ databases">
        <title>Paenibacillus polymyxa LMG 27872: a double-edged sword.</title>
        <authorList>
            <person name="Langendries S."/>
            <person name="Garcia Mendez S."/>
            <person name="Beirinckx S."/>
            <person name="Viaene T."/>
            <person name="Baeyen S."/>
            <person name="Goeminne G."/>
            <person name="Willems A."/>
            <person name="Debode J."/>
            <person name="Goormachtig S."/>
        </authorList>
    </citation>
    <scope>NUCLEOTIDE SEQUENCE</scope>
    <source>
        <strain evidence="4">LMG 27872</strain>
    </source>
</reference>
<reference evidence="5" key="2">
    <citation type="submission" date="2016-05" db="EMBL/GenBank/DDBJ databases">
        <authorList>
            <person name="Zheng J."/>
            <person name="Timme R."/>
            <person name="Allard M."/>
            <person name="Strain E."/>
            <person name="Luo Y."/>
            <person name="Brown E."/>
        </authorList>
    </citation>
    <scope>NUCLEOTIDE SEQUENCE</scope>
    <source>
        <strain evidence="5">CFSAN034343</strain>
    </source>
</reference>
<dbReference type="InterPro" id="IPR035571">
    <property type="entry name" value="UPF0234-like_C"/>
</dbReference>
<dbReference type="Gene3D" id="3.30.70.990">
    <property type="entry name" value="YajQ-like, domain 2"/>
    <property type="match status" value="1"/>
</dbReference>
<dbReference type="AlphaFoldDB" id="A0A1C3CGK7"/>
<dbReference type="PANTHER" id="PTHR30476">
    <property type="entry name" value="UPF0234 PROTEIN YAJQ"/>
    <property type="match status" value="1"/>
</dbReference>
<evidence type="ECO:0000256" key="3">
    <source>
        <dbReference type="HAMAP-Rule" id="MF_00632"/>
    </source>
</evidence>
<organism evidence="4 8">
    <name type="scientific">Paenibacillus polymyxa</name>
    <name type="common">Bacillus polymyxa</name>
    <dbReference type="NCBI Taxonomy" id="1406"/>
    <lineage>
        <taxon>Bacteria</taxon>
        <taxon>Bacillati</taxon>
        <taxon>Bacillota</taxon>
        <taxon>Bacilli</taxon>
        <taxon>Bacillales</taxon>
        <taxon>Paenibacillaceae</taxon>
        <taxon>Paenibacillus</taxon>
    </lineage>
</organism>
<evidence type="ECO:0000313" key="6">
    <source>
        <dbReference type="EMBL" id="URJ52309.1"/>
    </source>
</evidence>
<evidence type="ECO:0000313" key="5">
    <source>
        <dbReference type="EMBL" id="ODA07894.1"/>
    </source>
</evidence>
<evidence type="ECO:0000313" key="8">
    <source>
        <dbReference type="Proteomes" id="UP000650605"/>
    </source>
</evidence>
<gene>
    <name evidence="5" type="ORF">A7312_07605</name>
    <name evidence="4" type="ORF">JDW19_07410</name>
    <name evidence="6" type="ORF">MF626_001818</name>
</gene>
<dbReference type="eggNOG" id="COG1666">
    <property type="taxonomic scope" value="Bacteria"/>
</dbReference>
<dbReference type="EMBL" id="LYND01000140">
    <property type="protein sequence ID" value="ODA07894.1"/>
    <property type="molecule type" value="Genomic_DNA"/>
</dbReference>
<dbReference type="Proteomes" id="UP000094974">
    <property type="component" value="Unassembled WGS sequence"/>
</dbReference>
<dbReference type="Proteomes" id="UP000650605">
    <property type="component" value="Unassembled WGS sequence"/>
</dbReference>
<dbReference type="PANTHER" id="PTHR30476:SF0">
    <property type="entry name" value="UPF0234 PROTEIN YAJQ"/>
    <property type="match status" value="1"/>
</dbReference>
<keyword evidence="1 3" id="KW-0547">Nucleotide-binding</keyword>
<evidence type="ECO:0000313" key="4">
    <source>
        <dbReference type="EMBL" id="MBM0632953.1"/>
    </source>
</evidence>
<evidence type="ECO:0000313" key="7">
    <source>
        <dbReference type="Proteomes" id="UP000094974"/>
    </source>
</evidence>
<keyword evidence="7" id="KW-1185">Reference proteome</keyword>
<evidence type="ECO:0000256" key="2">
    <source>
        <dbReference type="ARBA" id="ARBA00093450"/>
    </source>
</evidence>
<comment type="function">
    <text evidence="3">Nucleotide-binding protein.</text>
</comment>
<dbReference type="GO" id="GO:0005829">
    <property type="term" value="C:cytosol"/>
    <property type="evidence" value="ECO:0007669"/>
    <property type="project" value="TreeGrafter"/>
</dbReference>
<dbReference type="EMBL" id="CP097770">
    <property type="protein sequence ID" value="URJ52309.1"/>
    <property type="molecule type" value="Genomic_DNA"/>
</dbReference>
<dbReference type="RefSeq" id="WP_013309953.1">
    <property type="nucleotide sequence ID" value="NZ_ALJV01000129.1"/>
</dbReference>
<dbReference type="InterPro" id="IPR036183">
    <property type="entry name" value="YajQ-like_sf"/>
</dbReference>
<name>A0A1C3CGK7_PAEPO</name>
<dbReference type="NCBIfam" id="NF003819">
    <property type="entry name" value="PRK05412.1"/>
    <property type="match status" value="1"/>
</dbReference>
<dbReference type="EMBL" id="JAEHFQ010000003">
    <property type="protein sequence ID" value="MBM0632953.1"/>
    <property type="molecule type" value="Genomic_DNA"/>
</dbReference>
<dbReference type="InterPro" id="IPR035570">
    <property type="entry name" value="UPF0234_N"/>
</dbReference>
<dbReference type="Pfam" id="PF04461">
    <property type="entry name" value="YajQ"/>
    <property type="match status" value="1"/>
</dbReference>
<reference evidence="6" key="4">
    <citation type="submission" date="2022-11" db="EMBL/GenBank/DDBJ databases">
        <authorList>
            <person name="Vasilchenko N.G."/>
            <person name="Prazdnova E.V."/>
            <person name="Gorovtsov A.V."/>
            <person name="Chistyakov V.A."/>
            <person name="Pak M.L."/>
        </authorList>
    </citation>
    <scope>NUCLEOTIDE SEQUENCE</scope>
    <source>
        <strain evidence="6">R 4.5</strain>
    </source>
</reference>
<comment type="similarity">
    <text evidence="2 3">Belongs to the YajQ family.</text>
</comment>
<protein>
    <recommendedName>
        <fullName evidence="3">Nucleotide-binding protein A7312_07605</fullName>
    </recommendedName>
</protein>
<dbReference type="Proteomes" id="UP001055784">
    <property type="component" value="Chromosome"/>
</dbReference>
<dbReference type="Gene3D" id="3.30.70.860">
    <property type="match status" value="1"/>
</dbReference>
<accession>A0A1C3CGK7</accession>
<proteinExistence type="inferred from homology"/>
<sequence length="163" mass="18564">MASENSFDIVSKMDMQELTNAVHQTEREIETRFDFKDSKSSLKLEKEALTIASEDEYKLNAVIDILQSKMAKRGLSLKNVEYGKLEPASLGSVRQRLSLKQGIDQDNAKKINILIRDSKLKVKSQIQGDQIRVTGKNRDDLQAIIQLLRKADLPLELQFTNMK</sequence>
<dbReference type="SUPFAM" id="SSF89963">
    <property type="entry name" value="YajQ-like"/>
    <property type="match status" value="2"/>
</dbReference>
<reference evidence="7" key="1">
    <citation type="submission" date="2016-05" db="EMBL/GenBank/DDBJ databases">
        <title>Whole genome shotgun sequencing of cultured foodborne pathogen.</title>
        <authorList>
            <person name="Zheng J."/>
            <person name="Timme R."/>
            <person name="Allard M."/>
            <person name="Strain E."/>
            <person name="Luo Y."/>
            <person name="Brown E."/>
        </authorList>
    </citation>
    <scope>NUCLEOTIDE SEQUENCE [LARGE SCALE GENOMIC DNA]</scope>
    <source>
        <strain evidence="7">CFSAN034343</strain>
    </source>
</reference>
<dbReference type="HAMAP" id="MF_00632">
    <property type="entry name" value="UPF0234"/>
    <property type="match status" value="1"/>
</dbReference>
<dbReference type="GO" id="GO:0000166">
    <property type="term" value="F:nucleotide binding"/>
    <property type="evidence" value="ECO:0007669"/>
    <property type="project" value="UniProtKB-UniRule"/>
</dbReference>
<evidence type="ECO:0000256" key="1">
    <source>
        <dbReference type="ARBA" id="ARBA00022741"/>
    </source>
</evidence>
<dbReference type="InterPro" id="IPR007551">
    <property type="entry name" value="YajQ/Smlt4090-like"/>
</dbReference>
<dbReference type="CDD" id="cd11740">
    <property type="entry name" value="YajQ_like"/>
    <property type="match status" value="1"/>
</dbReference>